<organism evidence="3 4">
    <name type="scientific">Austropuccinia psidii MF-1</name>
    <dbReference type="NCBI Taxonomy" id="1389203"/>
    <lineage>
        <taxon>Eukaryota</taxon>
        <taxon>Fungi</taxon>
        <taxon>Dikarya</taxon>
        <taxon>Basidiomycota</taxon>
        <taxon>Pucciniomycotina</taxon>
        <taxon>Pucciniomycetes</taxon>
        <taxon>Pucciniales</taxon>
        <taxon>Sphaerophragmiaceae</taxon>
        <taxon>Austropuccinia</taxon>
    </lineage>
</organism>
<dbReference type="EMBL" id="AVOT02010538">
    <property type="protein sequence ID" value="MBW0490350.1"/>
    <property type="molecule type" value="Genomic_DNA"/>
</dbReference>
<keyword evidence="4" id="KW-1185">Reference proteome</keyword>
<evidence type="ECO:0000256" key="2">
    <source>
        <dbReference type="SAM" id="Phobius"/>
    </source>
</evidence>
<keyword evidence="2" id="KW-0472">Membrane</keyword>
<evidence type="ECO:0000256" key="1">
    <source>
        <dbReference type="SAM" id="MobiDB-lite"/>
    </source>
</evidence>
<keyword evidence="2" id="KW-1133">Transmembrane helix</keyword>
<evidence type="ECO:0000313" key="3">
    <source>
        <dbReference type="EMBL" id="MBW0490350.1"/>
    </source>
</evidence>
<name>A0A9Q3CVK2_9BASI</name>
<proteinExistence type="predicted"/>
<dbReference type="Proteomes" id="UP000765509">
    <property type="component" value="Unassembled WGS sequence"/>
</dbReference>
<accession>A0A9Q3CVK2</accession>
<feature type="region of interest" description="Disordered" evidence="1">
    <location>
        <begin position="19"/>
        <end position="47"/>
    </location>
</feature>
<gene>
    <name evidence="3" type="ORF">O181_030065</name>
</gene>
<keyword evidence="2" id="KW-0812">Transmembrane</keyword>
<protein>
    <submittedName>
        <fullName evidence="3">Uncharacterized protein</fullName>
    </submittedName>
</protein>
<reference evidence="3" key="1">
    <citation type="submission" date="2021-03" db="EMBL/GenBank/DDBJ databases">
        <title>Draft genome sequence of rust myrtle Austropuccinia psidii MF-1, a brazilian biotype.</title>
        <authorList>
            <person name="Quecine M.C."/>
            <person name="Pachon D.M.R."/>
            <person name="Bonatelli M.L."/>
            <person name="Correr F.H."/>
            <person name="Franceschini L.M."/>
            <person name="Leite T.F."/>
            <person name="Margarido G.R.A."/>
            <person name="Almeida C.A."/>
            <person name="Ferrarezi J.A."/>
            <person name="Labate C.A."/>
        </authorList>
    </citation>
    <scope>NUCLEOTIDE SEQUENCE</scope>
    <source>
        <strain evidence="3">MF-1</strain>
    </source>
</reference>
<feature type="transmembrane region" description="Helical" evidence="2">
    <location>
        <begin position="68"/>
        <end position="88"/>
    </location>
</feature>
<comment type="caution">
    <text evidence="3">The sequence shown here is derived from an EMBL/GenBank/DDBJ whole genome shotgun (WGS) entry which is preliminary data.</text>
</comment>
<evidence type="ECO:0000313" key="4">
    <source>
        <dbReference type="Proteomes" id="UP000765509"/>
    </source>
</evidence>
<dbReference type="OrthoDB" id="3253623at2759"/>
<sequence>MENKLMGLFLDGFPDLTSQDRKKRRRDTEIQDTPDSEQSENQGYDPVNTNHCNKHYLVLYVKLTTSQANMIIISLDFVWFFIAWLYLIGGLSQKKCQEAIKFISYIIENCRKHPQTIWIEKKIPEDICKIMKHLKLDAKIQYHIFCQACYSLYDIDFAPSECKYQATPDSLICGADLFEPRDLLVLEHLDTILKDQWGIKPKRPISVFASQSFSEWLEWFLILPEVELFNEYWPQILVPNSTDVVDYCHLASWSSLRSDMGKTGNSLLLLFSLFVYLFNPLGNKIAGKQSSLGIFALTCLNLSPSVQYKPQYTFMAGMIPAPNQPNMITINNILKPLVKEMLELNRPTKFQTLQFPLGRTIVICLGALIGDLVATHKVSGFASHSETKLCSWCNMKKADITNMKIDLPQNKNNTLALAHRWHDEKKNTEREKLVKKQKVV</sequence>
<dbReference type="AlphaFoldDB" id="A0A9Q3CVK2"/>